<dbReference type="PANTHER" id="PTHR11562">
    <property type="entry name" value="CATION EFFLUX PROTEIN/ ZINC TRANSPORTER"/>
    <property type="match status" value="1"/>
</dbReference>
<keyword evidence="5" id="KW-0862">Zinc</keyword>
<evidence type="ECO:0000256" key="6">
    <source>
        <dbReference type="ARBA" id="ARBA00022989"/>
    </source>
</evidence>
<dbReference type="GO" id="GO:0005886">
    <property type="term" value="C:plasma membrane"/>
    <property type="evidence" value="ECO:0007669"/>
    <property type="project" value="TreeGrafter"/>
</dbReference>
<dbReference type="InterPro" id="IPR058533">
    <property type="entry name" value="Cation_efflux_TM"/>
</dbReference>
<evidence type="ECO:0000259" key="11">
    <source>
        <dbReference type="Pfam" id="PF01545"/>
    </source>
</evidence>
<name>A0A1X0P8G6_9TRYP</name>
<organism evidence="13 14">
    <name type="scientific">Trypanosoma theileri</name>
    <dbReference type="NCBI Taxonomy" id="67003"/>
    <lineage>
        <taxon>Eukaryota</taxon>
        <taxon>Discoba</taxon>
        <taxon>Euglenozoa</taxon>
        <taxon>Kinetoplastea</taxon>
        <taxon>Metakinetoplastina</taxon>
        <taxon>Trypanosomatida</taxon>
        <taxon>Trypanosomatidae</taxon>
        <taxon>Trypanosoma</taxon>
    </lineage>
</organism>
<keyword evidence="5" id="KW-0864">Zinc transport</keyword>
<feature type="compositionally biased region" description="Basic and acidic residues" evidence="9">
    <location>
        <begin position="185"/>
        <end position="204"/>
    </location>
</feature>
<dbReference type="InterPro" id="IPR027469">
    <property type="entry name" value="Cation_efflux_TMD_sf"/>
</dbReference>
<dbReference type="InterPro" id="IPR002524">
    <property type="entry name" value="Cation_efflux"/>
</dbReference>
<feature type="domain" description="Cation efflux protein transmembrane" evidence="11">
    <location>
        <begin position="23"/>
        <end position="345"/>
    </location>
</feature>
<keyword evidence="3" id="KW-0813">Transport</keyword>
<dbReference type="GeneID" id="39981555"/>
<dbReference type="RefSeq" id="XP_028887197.1">
    <property type="nucleotide sequence ID" value="XM_029021775.1"/>
</dbReference>
<dbReference type="Pfam" id="PF01545">
    <property type="entry name" value="Cation_efflux"/>
    <property type="match status" value="1"/>
</dbReference>
<feature type="region of interest" description="Disordered" evidence="9">
    <location>
        <begin position="174"/>
        <end position="218"/>
    </location>
</feature>
<dbReference type="Gene3D" id="1.20.1510.10">
    <property type="entry name" value="Cation efflux protein transmembrane domain"/>
    <property type="match status" value="2"/>
</dbReference>
<evidence type="ECO:0000256" key="8">
    <source>
        <dbReference type="ARBA" id="ARBA00023136"/>
    </source>
</evidence>
<evidence type="ECO:0000256" key="9">
    <source>
        <dbReference type="SAM" id="MobiDB-lite"/>
    </source>
</evidence>
<accession>A0A1X0P8G6</accession>
<evidence type="ECO:0000313" key="14">
    <source>
        <dbReference type="Proteomes" id="UP000192257"/>
    </source>
</evidence>
<dbReference type="InterPro" id="IPR050681">
    <property type="entry name" value="CDF/SLC30A"/>
</dbReference>
<evidence type="ECO:0000256" key="4">
    <source>
        <dbReference type="ARBA" id="ARBA00022692"/>
    </source>
</evidence>
<dbReference type="NCBIfam" id="TIGR01297">
    <property type="entry name" value="CDF"/>
    <property type="match status" value="1"/>
</dbReference>
<keyword evidence="6 10" id="KW-1133">Transmembrane helix</keyword>
<dbReference type="OrthoDB" id="9944568at2759"/>
<evidence type="ECO:0000313" key="13">
    <source>
        <dbReference type="EMBL" id="ORC93131.1"/>
    </source>
</evidence>
<comment type="similarity">
    <text evidence="2">Belongs to the cation diffusion facilitator (CDF) transporter (TC 2.A.4) family. SLC30A subfamily.</text>
</comment>
<evidence type="ECO:0000256" key="7">
    <source>
        <dbReference type="ARBA" id="ARBA00023065"/>
    </source>
</evidence>
<feature type="transmembrane region" description="Helical" evidence="10">
    <location>
        <begin position="89"/>
        <end position="108"/>
    </location>
</feature>
<dbReference type="GO" id="GO:0005385">
    <property type="term" value="F:zinc ion transmembrane transporter activity"/>
    <property type="evidence" value="ECO:0007669"/>
    <property type="project" value="TreeGrafter"/>
</dbReference>
<feature type="compositionally biased region" description="Basic residues" evidence="9">
    <location>
        <begin position="205"/>
        <end position="216"/>
    </location>
</feature>
<feature type="compositionally biased region" description="Basic residues" evidence="9">
    <location>
        <begin position="174"/>
        <end position="183"/>
    </location>
</feature>
<dbReference type="VEuPathDB" id="TriTrypDB:TM35_000024570"/>
<feature type="transmembrane region" description="Helical" evidence="10">
    <location>
        <begin position="21"/>
        <end position="42"/>
    </location>
</feature>
<dbReference type="Pfam" id="PF16916">
    <property type="entry name" value="ZT_dimer"/>
    <property type="match status" value="1"/>
</dbReference>
<dbReference type="SUPFAM" id="SSF161111">
    <property type="entry name" value="Cation efflux protein transmembrane domain-like"/>
    <property type="match status" value="2"/>
</dbReference>
<feature type="transmembrane region" description="Helical" evidence="10">
    <location>
        <begin position="136"/>
        <end position="155"/>
    </location>
</feature>
<evidence type="ECO:0000256" key="2">
    <source>
        <dbReference type="ARBA" id="ARBA00008873"/>
    </source>
</evidence>
<keyword evidence="8 10" id="KW-0472">Membrane</keyword>
<keyword evidence="4 10" id="KW-0812">Transmembrane</keyword>
<evidence type="ECO:0000259" key="12">
    <source>
        <dbReference type="Pfam" id="PF16916"/>
    </source>
</evidence>
<dbReference type="EMBL" id="NBCO01000002">
    <property type="protein sequence ID" value="ORC93131.1"/>
    <property type="molecule type" value="Genomic_DNA"/>
</dbReference>
<feature type="transmembrane region" description="Helical" evidence="10">
    <location>
        <begin position="319"/>
        <end position="337"/>
    </location>
</feature>
<protein>
    <submittedName>
        <fullName evidence="13">Zinc transporter</fullName>
    </submittedName>
</protein>
<evidence type="ECO:0000256" key="5">
    <source>
        <dbReference type="ARBA" id="ARBA00022906"/>
    </source>
</evidence>
<feature type="transmembrane region" description="Helical" evidence="10">
    <location>
        <begin position="279"/>
        <end position="299"/>
    </location>
</feature>
<dbReference type="AlphaFoldDB" id="A0A1X0P8G6"/>
<gene>
    <name evidence="13" type="ORF">TM35_000024570</name>
</gene>
<keyword evidence="14" id="KW-1185">Reference proteome</keyword>
<comment type="subcellular location">
    <subcellularLocation>
        <location evidence="1">Membrane</location>
        <topology evidence="1">Multi-pass membrane protein</topology>
    </subcellularLocation>
</comment>
<feature type="transmembrane region" description="Helical" evidence="10">
    <location>
        <begin position="48"/>
        <end position="68"/>
    </location>
</feature>
<evidence type="ECO:0000256" key="1">
    <source>
        <dbReference type="ARBA" id="ARBA00004141"/>
    </source>
</evidence>
<sequence>MNAAVRCSRPPPPADDAPRRALQAAMVVCLVLLAAEAIAAAVAHSLALAADAAHIASDVLAIAIALLATHASAWPPTTTGTYGWRRAEVVGALLSVVTTWGLVVWILISALERGAEVIQCATDPGRRDCEPINAKIMAIIGIFGMSMNVILALVLHGGAHGHSHGTLATNTMHHAHNHSHSQSHSHNEDHNHSHNHNHDHDHNHSHGHHHDTHRHAYGGEGSDGLVDVVIEPDTAGFLVGYSDMERDEDMETVHSLMPETHSHSYESDNMNIRATMLHVFGDCLQSLAVILAACVMWIGNVWTKGYYISAHSYYNLADPILSFVFGIITIFTTTSLFKEVVSILLEEVPASIDYTNFYNELMRVPKVCDIEDLHIWSIGPNFNILSAHLCVKDCSSMKEVNYIVNKATSRCKELGITHTTIQLNHKTTVSVNEVS</sequence>
<keyword evidence="7" id="KW-0406">Ion transport</keyword>
<evidence type="ECO:0000256" key="10">
    <source>
        <dbReference type="SAM" id="Phobius"/>
    </source>
</evidence>
<reference evidence="13 14" key="1">
    <citation type="submission" date="2017-03" db="EMBL/GenBank/DDBJ databases">
        <title>An alternative strategy for trypanosome survival in the mammalian bloodstream revealed through genome and transcriptome analysis of the ubiquitous bovine parasite Trypanosoma (Megatrypanum) theileri.</title>
        <authorList>
            <person name="Kelly S."/>
            <person name="Ivens A."/>
            <person name="Mott A."/>
            <person name="O'Neill E."/>
            <person name="Emms D."/>
            <person name="Macleod O."/>
            <person name="Voorheis P."/>
            <person name="Matthews J."/>
            <person name="Matthews K."/>
            <person name="Carrington M."/>
        </authorList>
    </citation>
    <scope>NUCLEOTIDE SEQUENCE [LARGE SCALE GENOMIC DNA]</scope>
    <source>
        <strain evidence="13">Edinburgh</strain>
    </source>
</reference>
<proteinExistence type="inferred from homology"/>
<dbReference type="PANTHER" id="PTHR11562:SF17">
    <property type="entry name" value="RE54080P-RELATED"/>
    <property type="match status" value="1"/>
</dbReference>
<comment type="caution">
    <text evidence="13">The sequence shown here is derived from an EMBL/GenBank/DDBJ whole genome shotgun (WGS) entry which is preliminary data.</text>
</comment>
<dbReference type="InterPro" id="IPR036837">
    <property type="entry name" value="Cation_efflux_CTD_sf"/>
</dbReference>
<feature type="domain" description="Cation efflux protein cytoplasmic" evidence="12">
    <location>
        <begin position="351"/>
        <end position="424"/>
    </location>
</feature>
<dbReference type="InterPro" id="IPR027470">
    <property type="entry name" value="Cation_efflux_CTD"/>
</dbReference>
<dbReference type="Proteomes" id="UP000192257">
    <property type="component" value="Unassembled WGS sequence"/>
</dbReference>
<dbReference type="SUPFAM" id="SSF160240">
    <property type="entry name" value="Cation efflux protein cytoplasmic domain-like"/>
    <property type="match status" value="1"/>
</dbReference>
<dbReference type="STRING" id="67003.A0A1X0P8G6"/>
<evidence type="ECO:0000256" key="3">
    <source>
        <dbReference type="ARBA" id="ARBA00022448"/>
    </source>
</evidence>